<organism evidence="10">
    <name type="scientific">Rhodotorula toruloides</name>
    <name type="common">Yeast</name>
    <name type="synonym">Rhodosporidium toruloides</name>
    <dbReference type="NCBI Taxonomy" id="5286"/>
    <lineage>
        <taxon>Eukaryota</taxon>
        <taxon>Fungi</taxon>
        <taxon>Dikarya</taxon>
        <taxon>Basidiomycota</taxon>
        <taxon>Pucciniomycotina</taxon>
        <taxon>Microbotryomycetes</taxon>
        <taxon>Sporidiobolales</taxon>
        <taxon>Sporidiobolaceae</taxon>
        <taxon>Rhodotorula</taxon>
    </lineage>
</organism>
<dbReference type="InterPro" id="IPR036322">
    <property type="entry name" value="WD40_repeat_dom_sf"/>
</dbReference>
<evidence type="ECO:0000256" key="8">
    <source>
        <dbReference type="SAM" id="MobiDB-lite"/>
    </source>
</evidence>
<protein>
    <submittedName>
        <fullName evidence="10">RHTO0S06e11452g1_1</fullName>
    </submittedName>
</protein>
<evidence type="ECO:0000256" key="2">
    <source>
        <dbReference type="ARBA" id="ARBA00022574"/>
    </source>
</evidence>
<dbReference type="AlphaFoldDB" id="A0A061B5E6"/>
<evidence type="ECO:0000256" key="4">
    <source>
        <dbReference type="ARBA" id="ARBA00023015"/>
    </source>
</evidence>
<evidence type="ECO:0000259" key="9">
    <source>
        <dbReference type="Pfam" id="PF04494"/>
    </source>
</evidence>
<keyword evidence="2 7" id="KW-0853">WD repeat</keyword>
<dbReference type="InterPro" id="IPR007582">
    <property type="entry name" value="TFIID_NTD2"/>
</dbReference>
<keyword evidence="3" id="KW-0677">Repeat</keyword>
<keyword evidence="5" id="KW-0804">Transcription</keyword>
<evidence type="ECO:0000256" key="5">
    <source>
        <dbReference type="ARBA" id="ARBA00023163"/>
    </source>
</evidence>
<dbReference type="SUPFAM" id="SSF50978">
    <property type="entry name" value="WD40 repeat-like"/>
    <property type="match status" value="1"/>
</dbReference>
<reference evidence="10" key="1">
    <citation type="journal article" date="2014" name="Genome Announc.">
        <title>Draft genome sequence of Rhodosporidium toruloides CECT1137, an oleaginous yeast of biotechnological interest.</title>
        <authorList>
            <person name="Morin N."/>
            <person name="Calcas X."/>
            <person name="Devillers H."/>
            <person name="Durrens P."/>
            <person name="Sherman D.J."/>
            <person name="Nicaud J.-M."/>
            <person name="Neuveglise C."/>
        </authorList>
    </citation>
    <scope>NUCLEOTIDE SEQUENCE</scope>
    <source>
        <strain evidence="10">CECT1137</strain>
    </source>
</reference>
<dbReference type="PANTHER" id="PTHR19879">
    <property type="entry name" value="TRANSCRIPTION INITIATION FACTOR TFIID"/>
    <property type="match status" value="1"/>
</dbReference>
<dbReference type="CDD" id="cd08044">
    <property type="entry name" value="TAF5_NTD2"/>
    <property type="match status" value="1"/>
</dbReference>
<dbReference type="InterPro" id="IPR001680">
    <property type="entry name" value="WD40_rpt"/>
</dbReference>
<dbReference type="SUPFAM" id="SSF160897">
    <property type="entry name" value="Taf5 N-terminal domain-like"/>
    <property type="match status" value="1"/>
</dbReference>
<dbReference type="Pfam" id="PF00400">
    <property type="entry name" value="WD40"/>
    <property type="match status" value="6"/>
</dbReference>
<evidence type="ECO:0000256" key="7">
    <source>
        <dbReference type="PROSITE-ProRule" id="PRU00221"/>
    </source>
</evidence>
<dbReference type="GO" id="GO:0006367">
    <property type="term" value="P:transcription initiation at RNA polymerase II promoter"/>
    <property type="evidence" value="ECO:0007669"/>
    <property type="project" value="TreeGrafter"/>
</dbReference>
<name>A0A061B5E6_RHOTO</name>
<feature type="repeat" description="WD" evidence="7">
    <location>
        <begin position="599"/>
        <end position="630"/>
    </location>
</feature>
<feature type="repeat" description="WD" evidence="7">
    <location>
        <begin position="641"/>
        <end position="682"/>
    </location>
</feature>
<dbReference type="Gene3D" id="2.130.10.10">
    <property type="entry name" value="YVTN repeat-like/Quinoprotein amine dehydrogenase"/>
    <property type="match status" value="2"/>
</dbReference>
<dbReference type="OrthoDB" id="10266330at2759"/>
<dbReference type="InterPro" id="IPR019775">
    <property type="entry name" value="WD40_repeat_CS"/>
</dbReference>
<sequence length="878" mass="92290">MSTPQPPTQSGQQQQGGGGGGNPDASYRAILDYLAKRGHHKAAVALQADLEGAAGGAGGSRPASPATAAAGGGRAVGLDDFTERNAPSAPRAGSAGAAGQQGQQRRRMDQSVAPGQMLVDPPSWEKGYEGIRAFVENSLDIHRPELEPILLPLFVHSYLDLVQIGCRDAADHFLNRFASDHAPLYPSLIRLLASLRLPSHVDENPSSHRWRHEPYHVRMSERGWGLLLGWLQGGGAGGGGVVAEGTEGRGRDRVLAIINERIKIDAIPGPPLRTSLASHGLETDYHPLLHSAHPHPSTGAPDTGSDSLKLGPAPVNPALEREVKRKLRDEGDDEAESREGKKADEMAVDSGAAGAEGAEGDGSKTAATTDADEGEGGKKATSTTEDLVSPFPAELPPYPAVFRTLDVQREVSLVREARKRIKLGGEAYAPEGALVPTNTGGAGAALGAALIGGEDGKKGESEDKRRGVAKPSVCLFTVHDAGESLTTVSFSEDSTMMATGFSESYIRLWSLNGKGLRALRTDLKSEEVGKIHDANGLGKLYNPEAPQTRKLIAHSGPIYSLSFDPVPGPSQPPRYLLSASADCTVRLWSLETFTNLVVYRGHREPVWAVEWGPRGVYFATASRDKTARLWITDKVNAVRIFAGHLSDVNCLAFHPNSLYLATGSSDRTCRLWDVQKGHCVRVFVGHRSSVQLVKISPDGRYLASASDDGLIILWSLASGARVKTFWGHQAPINSLSFSMESTVLVSGSSDETVRVWDVATPPAEEDGGDASGGLAGAKLGGVAGAGGAKGRFPGLVGAGAEGKRRASAVAGIGVGKDGKDGDAGKKGDGLGLIPRATAGEGTCPDLLTTLATKRTLLLEVKFTPRNLCLAAGAMREAS</sequence>
<proteinExistence type="predicted"/>
<dbReference type="PROSITE" id="PS00678">
    <property type="entry name" value="WD_REPEATS_1"/>
    <property type="match status" value="2"/>
</dbReference>
<feature type="region of interest" description="Disordered" evidence="8">
    <location>
        <begin position="286"/>
        <end position="392"/>
    </location>
</feature>
<dbReference type="InterPro" id="IPR037264">
    <property type="entry name" value="TFIID_NTD2_sf"/>
</dbReference>
<dbReference type="SMART" id="SM00320">
    <property type="entry name" value="WD40"/>
    <property type="match status" value="6"/>
</dbReference>
<dbReference type="Gene3D" id="1.25.40.500">
    <property type="entry name" value="TFIID subunit TAF5, NTD2 domain"/>
    <property type="match status" value="1"/>
</dbReference>
<keyword evidence="6" id="KW-0539">Nucleus</keyword>
<comment type="subcellular location">
    <subcellularLocation>
        <location evidence="1">Nucleus</location>
    </subcellularLocation>
</comment>
<dbReference type="Pfam" id="PF04494">
    <property type="entry name" value="TFIID_NTD2"/>
    <property type="match status" value="1"/>
</dbReference>
<dbReference type="GO" id="GO:0016251">
    <property type="term" value="F:RNA polymerase II general transcription initiation factor activity"/>
    <property type="evidence" value="ECO:0007669"/>
    <property type="project" value="TreeGrafter"/>
</dbReference>
<feature type="compositionally biased region" description="Low complexity" evidence="8">
    <location>
        <begin position="60"/>
        <end position="69"/>
    </location>
</feature>
<evidence type="ECO:0000256" key="1">
    <source>
        <dbReference type="ARBA" id="ARBA00004123"/>
    </source>
</evidence>
<feature type="compositionally biased region" description="Basic and acidic residues" evidence="8">
    <location>
        <begin position="319"/>
        <end position="329"/>
    </location>
</feature>
<dbReference type="CDD" id="cd00200">
    <property type="entry name" value="WD40"/>
    <property type="match status" value="1"/>
</dbReference>
<dbReference type="GO" id="GO:0005669">
    <property type="term" value="C:transcription factor TFIID complex"/>
    <property type="evidence" value="ECO:0007669"/>
    <property type="project" value="TreeGrafter"/>
</dbReference>
<feature type="repeat" description="WD" evidence="7">
    <location>
        <begin position="725"/>
        <end position="766"/>
    </location>
</feature>
<evidence type="ECO:0000313" key="10">
    <source>
        <dbReference type="EMBL" id="CDR42243.1"/>
    </source>
</evidence>
<gene>
    <name evidence="10" type="ORF">RHTO0S_06e11452g</name>
</gene>
<dbReference type="PRINTS" id="PR00320">
    <property type="entry name" value="GPROTEINBRPT"/>
</dbReference>
<dbReference type="InterPro" id="IPR015943">
    <property type="entry name" value="WD40/YVTN_repeat-like_dom_sf"/>
</dbReference>
<feature type="region of interest" description="Disordered" evidence="8">
    <location>
        <begin position="53"/>
        <end position="121"/>
    </location>
</feature>
<dbReference type="PROSITE" id="PS50294">
    <property type="entry name" value="WD_REPEATS_REGION"/>
    <property type="match status" value="5"/>
</dbReference>
<dbReference type="PROSITE" id="PS50082">
    <property type="entry name" value="WD_REPEATS_2"/>
    <property type="match status" value="6"/>
</dbReference>
<feature type="repeat" description="WD" evidence="7">
    <location>
        <begin position="551"/>
        <end position="598"/>
    </location>
</feature>
<feature type="repeat" description="WD" evidence="7">
    <location>
        <begin position="478"/>
        <end position="512"/>
    </location>
</feature>
<accession>A0A061B5E6</accession>
<evidence type="ECO:0000256" key="6">
    <source>
        <dbReference type="ARBA" id="ARBA00023242"/>
    </source>
</evidence>
<feature type="repeat" description="WD" evidence="7">
    <location>
        <begin position="683"/>
        <end position="724"/>
    </location>
</feature>
<keyword evidence="4" id="KW-0805">Transcription regulation</keyword>
<feature type="region of interest" description="Disordered" evidence="8">
    <location>
        <begin position="1"/>
        <end position="26"/>
    </location>
</feature>
<feature type="compositionally biased region" description="Low complexity" evidence="8">
    <location>
        <begin position="86"/>
        <end position="103"/>
    </location>
</feature>
<dbReference type="InterPro" id="IPR020472">
    <property type="entry name" value="WD40_PAC1"/>
</dbReference>
<dbReference type="EMBL" id="LK052941">
    <property type="protein sequence ID" value="CDR42243.1"/>
    <property type="molecule type" value="Genomic_DNA"/>
</dbReference>
<evidence type="ECO:0000256" key="3">
    <source>
        <dbReference type="ARBA" id="ARBA00022737"/>
    </source>
</evidence>
<dbReference type="PANTHER" id="PTHR19879:SF1">
    <property type="entry name" value="CANNONBALL-RELATED"/>
    <property type="match status" value="1"/>
</dbReference>
<feature type="domain" description="TFIID subunit TAF5 NTD2" evidence="9">
    <location>
        <begin position="120"/>
        <end position="242"/>
    </location>
</feature>
<feature type="compositionally biased region" description="Low complexity" evidence="8">
    <location>
        <begin position="288"/>
        <end position="297"/>
    </location>
</feature>